<dbReference type="RefSeq" id="WP_345518756.1">
    <property type="nucleotide sequence ID" value="NZ_BAAAXD010000047.1"/>
</dbReference>
<protein>
    <submittedName>
        <fullName evidence="1">Uncharacterized protein</fullName>
    </submittedName>
</protein>
<proteinExistence type="predicted"/>
<evidence type="ECO:0000313" key="2">
    <source>
        <dbReference type="Proteomes" id="UP001589710"/>
    </source>
</evidence>
<evidence type="ECO:0000313" key="1">
    <source>
        <dbReference type="EMBL" id="MFB9573485.1"/>
    </source>
</evidence>
<name>A0ABV5R6L4_9ACTN</name>
<dbReference type="EMBL" id="JBHMCG010000058">
    <property type="protein sequence ID" value="MFB9573485.1"/>
    <property type="molecule type" value="Genomic_DNA"/>
</dbReference>
<reference evidence="1 2" key="1">
    <citation type="submission" date="2024-09" db="EMBL/GenBank/DDBJ databases">
        <authorList>
            <person name="Sun Q."/>
            <person name="Mori K."/>
        </authorList>
    </citation>
    <scope>NUCLEOTIDE SEQUENCE [LARGE SCALE GENOMIC DNA]</scope>
    <source>
        <strain evidence="1 2">JCM 3331</strain>
    </source>
</reference>
<accession>A0ABV5R6L4</accession>
<sequence length="48" mass="5445">MVYEPDPAQRRSDWLFEREWRLCFEEGETPELATPPELVAGVIVGAPG</sequence>
<gene>
    <name evidence="1" type="ORF">ACFFTL_14410</name>
</gene>
<organism evidence="1 2">
    <name type="scientific">Streptomyces yanii</name>
    <dbReference type="NCBI Taxonomy" id="78510"/>
    <lineage>
        <taxon>Bacteria</taxon>
        <taxon>Bacillati</taxon>
        <taxon>Actinomycetota</taxon>
        <taxon>Actinomycetes</taxon>
        <taxon>Kitasatosporales</taxon>
        <taxon>Streptomycetaceae</taxon>
        <taxon>Streptomyces</taxon>
    </lineage>
</organism>
<comment type="caution">
    <text evidence="1">The sequence shown here is derived from an EMBL/GenBank/DDBJ whole genome shotgun (WGS) entry which is preliminary data.</text>
</comment>
<keyword evidence="2" id="KW-1185">Reference proteome</keyword>
<dbReference type="Proteomes" id="UP001589710">
    <property type="component" value="Unassembled WGS sequence"/>
</dbReference>